<dbReference type="SUPFAM" id="SSF63829">
    <property type="entry name" value="Calcium-dependent phosphotriesterase"/>
    <property type="match status" value="1"/>
</dbReference>
<dbReference type="InterPro" id="IPR011042">
    <property type="entry name" value="6-blade_b-propeller_TolB-like"/>
</dbReference>
<feature type="signal peptide" evidence="8">
    <location>
        <begin position="1"/>
        <end position="31"/>
    </location>
</feature>
<evidence type="ECO:0000313" key="10">
    <source>
        <dbReference type="EMBL" id="QMS84221.1"/>
    </source>
</evidence>
<accession>A0A7L7KND3</accession>
<keyword evidence="2 7" id="KW-0812">Transmembrane</keyword>
<name>A0A7L7KND3_9MOLU</name>
<dbReference type="GO" id="GO:0016020">
    <property type="term" value="C:membrane"/>
    <property type="evidence" value="ECO:0007669"/>
    <property type="project" value="UniProtKB-SubCell"/>
</dbReference>
<gene>
    <name evidence="10" type="ORF">G4Z02_00180</name>
</gene>
<dbReference type="Gene3D" id="2.120.10.30">
    <property type="entry name" value="TolB, C-terminal domain"/>
    <property type="match status" value="2"/>
</dbReference>
<dbReference type="PANTHER" id="PTHR10680:SF14">
    <property type="entry name" value="PEPTIDYL-GLYCINE ALPHA-AMIDATING MONOOXYGENASE"/>
    <property type="match status" value="1"/>
</dbReference>
<dbReference type="SUPFAM" id="SSF101898">
    <property type="entry name" value="NHL repeat"/>
    <property type="match status" value="1"/>
</dbReference>
<evidence type="ECO:0000256" key="2">
    <source>
        <dbReference type="ARBA" id="ARBA00022692"/>
    </source>
</evidence>
<dbReference type="InterPro" id="IPR006977">
    <property type="entry name" value="Yip1_dom"/>
</dbReference>
<evidence type="ECO:0000256" key="5">
    <source>
        <dbReference type="ARBA" id="ARBA00023136"/>
    </source>
</evidence>
<feature type="transmembrane region" description="Helical" evidence="7">
    <location>
        <begin position="704"/>
        <end position="729"/>
    </location>
</feature>
<dbReference type="AlphaFoldDB" id="A0A7L7KND3"/>
<dbReference type="EMBL" id="CP048914">
    <property type="protein sequence ID" value="QMS84221.1"/>
    <property type="molecule type" value="Genomic_DNA"/>
</dbReference>
<evidence type="ECO:0000256" key="3">
    <source>
        <dbReference type="ARBA" id="ARBA00022729"/>
    </source>
</evidence>
<keyword evidence="6" id="KW-0325">Glycoprotein</keyword>
<keyword evidence="11" id="KW-1185">Reference proteome</keyword>
<organism evidence="10 11">
    <name type="scientific">Candidatus Xianfuyuplasma coldseepsis</name>
    <dbReference type="NCBI Taxonomy" id="2782163"/>
    <lineage>
        <taxon>Bacteria</taxon>
        <taxon>Bacillati</taxon>
        <taxon>Mycoplasmatota</taxon>
        <taxon>Mollicutes</taxon>
        <taxon>Candidatus Izemoplasmatales</taxon>
        <taxon>Candidatus Izemoplasmataceae</taxon>
        <taxon>Candidatus Xianfuyuplasma</taxon>
    </lineage>
</organism>
<feature type="transmembrane region" description="Helical" evidence="7">
    <location>
        <begin position="565"/>
        <end position="582"/>
    </location>
</feature>
<comment type="subcellular location">
    <subcellularLocation>
        <location evidence="1">Membrane</location>
        <topology evidence="1">Multi-pass membrane protein</topology>
    </subcellularLocation>
</comment>
<evidence type="ECO:0000256" key="7">
    <source>
        <dbReference type="SAM" id="Phobius"/>
    </source>
</evidence>
<evidence type="ECO:0000256" key="4">
    <source>
        <dbReference type="ARBA" id="ARBA00022989"/>
    </source>
</evidence>
<protein>
    <recommendedName>
        <fullName evidence="9">Yip1 domain-containing protein</fullName>
    </recommendedName>
</protein>
<keyword evidence="5 7" id="KW-0472">Membrane</keyword>
<keyword evidence="3 8" id="KW-0732">Signal</keyword>
<evidence type="ECO:0000313" key="11">
    <source>
        <dbReference type="Proteomes" id="UP000514720"/>
    </source>
</evidence>
<reference evidence="10 11" key="1">
    <citation type="submission" date="2020-02" db="EMBL/GenBank/DDBJ databases">
        <authorList>
            <person name="Zheng R.K."/>
            <person name="Sun C.M."/>
        </authorList>
    </citation>
    <scope>NUCLEOTIDE SEQUENCE [LARGE SCALE GENOMIC DNA]</scope>
    <source>
        <strain evidence="11">zrk13</strain>
    </source>
</reference>
<evidence type="ECO:0000259" key="9">
    <source>
        <dbReference type="Pfam" id="PF04893"/>
    </source>
</evidence>
<dbReference type="RefSeq" id="WP_258877834.1">
    <property type="nucleotide sequence ID" value="NZ_CP048914.1"/>
</dbReference>
<feature type="transmembrane region" description="Helical" evidence="7">
    <location>
        <begin position="670"/>
        <end position="692"/>
    </location>
</feature>
<dbReference type="Proteomes" id="UP000514720">
    <property type="component" value="Chromosome"/>
</dbReference>
<dbReference type="KEGG" id="xcl:G4Z02_00180"/>
<feature type="transmembrane region" description="Helical" evidence="7">
    <location>
        <begin position="735"/>
        <end position="756"/>
    </location>
</feature>
<feature type="transmembrane region" description="Helical" evidence="7">
    <location>
        <begin position="768"/>
        <end position="791"/>
    </location>
</feature>
<sequence length="809" mass="92184">MKKKLLSIATMMMFGVVVLLVLISATTSVFATATPFNTWTTDNENGWIKTSDSYTPSISISEIDGEPFRNLEYVYIDHEDYVYMTDSGHEKVFIFDNQLNYIDELEYDGNDEAGIDPFFAVNSVYVTEDKVYVADSFSAVVYIFDREVVLNRDLLESDYSLWFADTDQSGATNDNLTLSDGDLVYLADADTDEPIGEAVYYIEKLGKSSSNNDIIGFVDIATDELVFQKTLTEEMFGKVFAWTTADYDETTVYKLSVLAETIEPIQVISKPSAPVFQGSEDEIGYTFAPQRLVVDKRGNMYIVGARSSNGLIMLNEDGEFMTFFGGNPLRTPLIDQIRSLLLTEVQKEELREDSDIYIDYISSVAIDEKGFVYTVTSTLEEQVIKKFNVSGTNYFNSDAPGFPGATDLWVGNYGNVFIVEEYGWVTEYSANGELIFTFNVADRGVDRAGLLALPKSIAADSNDRLFIVDSGNRLLQVYEPTEFTNAIHSALQAYQDGDEDLAKELWTYSLKYATVFDIAHEGLGNALVRQDDYEGALREYSLAAYNEGISDTYWQVRQDWMEQHLDTVILGLLLLMIVRWFLRLLNKKYHYTKGLETWYRNLRKNVSVIDELSYIPTFIKHPLDGYYEIKRHNRVSVKTAGVVYILLAALYVFYIEVTNDIFLADPNINVLYRLIILGLILTLWVVANYFVCLIRDGEGSFKNVFVATAMSFTPLLLVVPVVTVLSNVLTYQEMVFYSVPLTFTFIWVTIYFFFMIKEIHNYEVGETFSVIFVSMFTMLIMGIFLFVIYSLNSQIFRVSLEISRELLER</sequence>
<evidence type="ECO:0000256" key="6">
    <source>
        <dbReference type="ARBA" id="ARBA00023180"/>
    </source>
</evidence>
<dbReference type="GO" id="GO:0005576">
    <property type="term" value="C:extracellular region"/>
    <property type="evidence" value="ECO:0007669"/>
    <property type="project" value="TreeGrafter"/>
</dbReference>
<proteinExistence type="predicted"/>
<feature type="transmembrane region" description="Helical" evidence="7">
    <location>
        <begin position="635"/>
        <end position="655"/>
    </location>
</feature>
<dbReference type="PANTHER" id="PTHR10680">
    <property type="entry name" value="PEPTIDYL-GLYCINE ALPHA-AMIDATING MONOOXYGENASE"/>
    <property type="match status" value="1"/>
</dbReference>
<evidence type="ECO:0000256" key="8">
    <source>
        <dbReference type="SAM" id="SignalP"/>
    </source>
</evidence>
<feature type="domain" description="Yip1" evidence="9">
    <location>
        <begin position="619"/>
        <end position="784"/>
    </location>
</feature>
<evidence type="ECO:0000256" key="1">
    <source>
        <dbReference type="ARBA" id="ARBA00004141"/>
    </source>
</evidence>
<keyword evidence="4 7" id="KW-1133">Transmembrane helix</keyword>
<feature type="chain" id="PRO_5036455392" description="Yip1 domain-containing protein" evidence="8">
    <location>
        <begin position="32"/>
        <end position="809"/>
    </location>
</feature>
<dbReference type="Pfam" id="PF04893">
    <property type="entry name" value="Yip1"/>
    <property type="match status" value="1"/>
</dbReference>